<reference evidence="1 2" key="1">
    <citation type="journal article" date="2013" name="Genome Announc.">
        <title>Whole-Genome Shotgun Assembly and Analysis of the Genome of Streptomyces mobaraensis DSM 40847, a Strain for Industrial Production of Microbial Transglutaminase.</title>
        <authorList>
            <person name="Yang H."/>
            <person name="He T."/>
            <person name="Wu W."/>
            <person name="Zhu W."/>
            <person name="Lu B."/>
            <person name="Sun W."/>
        </authorList>
    </citation>
    <scope>NUCLEOTIDE SEQUENCE [LARGE SCALE GENOMIC DNA]</scope>
    <source>
        <strain evidence="1 2">DSM 40847</strain>
    </source>
</reference>
<dbReference type="PATRIC" id="fig|1223523.3.peg.4014"/>
<evidence type="ECO:0000313" key="2">
    <source>
        <dbReference type="Proteomes" id="UP000011740"/>
    </source>
</evidence>
<sequence length="91" mass="10295">MESTGLYEERWLVFGGNTRQVNGYLAGQRIPQDAALRGIAKKCARYNGKDGADTAKNLQYLVYLAQEARAGRARARRLARRQVREQGELPR</sequence>
<dbReference type="RefSeq" id="WP_004948373.1">
    <property type="nucleotide sequence ID" value="NZ_AORZ01000066.1"/>
</dbReference>
<comment type="caution">
    <text evidence="1">The sequence shown here is derived from an EMBL/GenBank/DDBJ whole genome shotgun (WGS) entry which is preliminary data.</text>
</comment>
<protein>
    <submittedName>
        <fullName evidence="1">Uncharacterized protein</fullName>
    </submittedName>
</protein>
<gene>
    <name evidence="1" type="ORF">H340_19718</name>
</gene>
<dbReference type="Proteomes" id="UP000011740">
    <property type="component" value="Unassembled WGS sequence"/>
</dbReference>
<dbReference type="AlphaFoldDB" id="M3C4A3"/>
<dbReference type="EMBL" id="AORZ01000066">
    <property type="protein sequence ID" value="EME98790.1"/>
    <property type="molecule type" value="Genomic_DNA"/>
</dbReference>
<proteinExistence type="predicted"/>
<organism evidence="1 2">
    <name type="scientific">Streptomyces mobaraensis (strain ATCC 29032 / DSM 40847 / JCM 4168 / NBRC 13819 / NCIMB 11159 / IPCR 16-22)</name>
    <dbReference type="NCBI Taxonomy" id="1223523"/>
    <lineage>
        <taxon>Bacteria</taxon>
        <taxon>Bacillati</taxon>
        <taxon>Actinomycetota</taxon>
        <taxon>Actinomycetes</taxon>
        <taxon>Kitasatosporales</taxon>
        <taxon>Streptomycetaceae</taxon>
        <taxon>Streptomyces</taxon>
    </lineage>
</organism>
<accession>M3C4A3</accession>
<name>M3C4A3_STRM1</name>
<evidence type="ECO:0000313" key="1">
    <source>
        <dbReference type="EMBL" id="EME98790.1"/>
    </source>
</evidence>